<proteinExistence type="predicted"/>
<dbReference type="Proteomes" id="UP000594979">
    <property type="component" value="Chromosome"/>
</dbReference>
<dbReference type="InterPro" id="IPR000073">
    <property type="entry name" value="AB_hydrolase_1"/>
</dbReference>
<protein>
    <submittedName>
        <fullName evidence="3">Alpha/beta hydrolase</fullName>
    </submittedName>
</protein>
<dbReference type="RefSeq" id="WP_082834829.1">
    <property type="nucleotide sequence ID" value="NZ_CP065682.1"/>
</dbReference>
<evidence type="ECO:0000313" key="3">
    <source>
        <dbReference type="EMBL" id="QPS34630.1"/>
    </source>
</evidence>
<dbReference type="InterPro" id="IPR050471">
    <property type="entry name" value="AB_hydrolase"/>
</dbReference>
<dbReference type="InterPro" id="IPR029058">
    <property type="entry name" value="AB_hydrolase_fold"/>
</dbReference>
<evidence type="ECO:0000259" key="2">
    <source>
        <dbReference type="Pfam" id="PF12697"/>
    </source>
</evidence>
<dbReference type="GO" id="GO:0016787">
    <property type="term" value="F:hydrolase activity"/>
    <property type="evidence" value="ECO:0007669"/>
    <property type="project" value="UniProtKB-KW"/>
</dbReference>
<dbReference type="PANTHER" id="PTHR43433">
    <property type="entry name" value="HYDROLASE, ALPHA/BETA FOLD FAMILY PROTEIN"/>
    <property type="match status" value="1"/>
</dbReference>
<dbReference type="KEGG" id="bcau:I6G59_04740"/>
<name>A0A7T2WP65_9MICO</name>
<accession>A0A7T2WP65</accession>
<dbReference type="SUPFAM" id="SSF53474">
    <property type="entry name" value="alpha/beta-Hydrolases"/>
    <property type="match status" value="1"/>
</dbReference>
<gene>
    <name evidence="3" type="ORF">I6G59_04740</name>
</gene>
<evidence type="ECO:0000256" key="1">
    <source>
        <dbReference type="SAM" id="MobiDB-lite"/>
    </source>
</evidence>
<evidence type="ECO:0000313" key="4">
    <source>
        <dbReference type="Proteomes" id="UP000594979"/>
    </source>
</evidence>
<dbReference type="EMBL" id="CP065682">
    <property type="protein sequence ID" value="QPS34630.1"/>
    <property type="molecule type" value="Genomic_DNA"/>
</dbReference>
<sequence length="282" mass="30254">MREDDDVPVALLHGVGLDRTVWARVEALLGRRTMALDLPGHGAQPPLTAPTTLAEMAADVALRLPPGPIHLVGFSLGALIAQKLAVTQPGRVRSLTCVSSVCARTEEESDAVRQRLVGAREDFAGSMERALDRWFPAEEDADSEEWRAETRAVLLRNDPESYGHAYTVFATGDRDIEPELSGIAVPTLAITGELDPGSTPEMSFRLRDRIAGTEVVIVPGARHMLPVTHPHELVDRLGALIDKARHGTAGDGITADNDDTDAVPAEPGSTPTETDPTERSAE</sequence>
<dbReference type="Pfam" id="PF12697">
    <property type="entry name" value="Abhydrolase_6"/>
    <property type="match status" value="1"/>
</dbReference>
<dbReference type="AlphaFoldDB" id="A0A7T2WP65"/>
<feature type="region of interest" description="Disordered" evidence="1">
    <location>
        <begin position="248"/>
        <end position="282"/>
    </location>
</feature>
<dbReference type="PANTHER" id="PTHR43433:SF5">
    <property type="entry name" value="AB HYDROLASE-1 DOMAIN-CONTAINING PROTEIN"/>
    <property type="match status" value="1"/>
</dbReference>
<dbReference type="Gene3D" id="3.40.50.1820">
    <property type="entry name" value="alpha/beta hydrolase"/>
    <property type="match status" value="1"/>
</dbReference>
<feature type="domain" description="AB hydrolase-1" evidence="2">
    <location>
        <begin position="11"/>
        <end position="235"/>
    </location>
</feature>
<reference evidence="3 4" key="1">
    <citation type="submission" date="2020-12" db="EMBL/GenBank/DDBJ databases">
        <title>FDA dAtabase for Regulatory Grade micrObial Sequences (FDA-ARGOS): Supporting development and validation of Infectious Disease Dx tests.</title>
        <authorList>
            <person name="Sproer C."/>
            <person name="Gronow S."/>
            <person name="Severitt S."/>
            <person name="Schroder I."/>
            <person name="Tallon L."/>
            <person name="Sadzewicz L."/>
            <person name="Zhao X."/>
            <person name="Boylan J."/>
            <person name="Ott S."/>
            <person name="Bowen H."/>
            <person name="Vavikolanu K."/>
            <person name="Mehta A."/>
            <person name="Aluvathingal J."/>
            <person name="Nadendla S."/>
            <person name="Lowell S."/>
            <person name="Myers T."/>
            <person name="Yan Y."/>
            <person name="Sichtig H."/>
        </authorList>
    </citation>
    <scope>NUCLEOTIDE SEQUENCE [LARGE SCALE GENOMIC DNA]</scope>
    <source>
        <strain evidence="3 4">FDAARGOS_902</strain>
    </source>
</reference>
<organism evidence="3 4">
    <name type="scientific">Brevibacterium casei</name>
    <dbReference type="NCBI Taxonomy" id="33889"/>
    <lineage>
        <taxon>Bacteria</taxon>
        <taxon>Bacillati</taxon>
        <taxon>Actinomycetota</taxon>
        <taxon>Actinomycetes</taxon>
        <taxon>Micrococcales</taxon>
        <taxon>Brevibacteriaceae</taxon>
        <taxon>Brevibacterium</taxon>
    </lineage>
</organism>
<keyword evidence="3" id="KW-0378">Hydrolase</keyword>